<accession>B9CMQ4</accession>
<dbReference type="Proteomes" id="UP000004070">
    <property type="component" value="Unassembled WGS sequence"/>
</dbReference>
<evidence type="ECO:0000313" key="2">
    <source>
        <dbReference type="Proteomes" id="UP000004070"/>
    </source>
</evidence>
<protein>
    <submittedName>
        <fullName evidence="1">Uncharacterized protein</fullName>
    </submittedName>
</protein>
<dbReference type="AlphaFoldDB" id="B9CMQ4"/>
<gene>
    <name evidence="1" type="ORF">ATORI0001_0864</name>
</gene>
<name>B9CMQ4_LANR4</name>
<organism evidence="1 2">
    <name type="scientific">Lancefieldella rimae (strain ATCC 49626 / DSM 7090 / CCUG 31168 / NBRC 15546 / VPI D140H-11A)</name>
    <name type="common">Atopobium rimae</name>
    <dbReference type="NCBI Taxonomy" id="553184"/>
    <lineage>
        <taxon>Bacteria</taxon>
        <taxon>Bacillati</taxon>
        <taxon>Actinomycetota</taxon>
        <taxon>Coriobacteriia</taxon>
        <taxon>Coriobacteriales</taxon>
        <taxon>Atopobiaceae</taxon>
        <taxon>Lancefieldella</taxon>
    </lineage>
</organism>
<reference evidence="1 2" key="1">
    <citation type="submission" date="2009-01" db="EMBL/GenBank/DDBJ databases">
        <authorList>
            <person name="Madupu R."/>
            <person name="Sebastian Y."/>
            <person name="Durkin A.S."/>
            <person name="Torralba M."/>
            <person name="Methe B."/>
            <person name="Sutton G.G."/>
            <person name="Strausberg R.L."/>
            <person name="Nelson K.E."/>
        </authorList>
    </citation>
    <scope>NUCLEOTIDE SEQUENCE [LARGE SCALE GENOMIC DNA]</scope>
    <source>
        <strain evidence="1 2">ATCC 49626</strain>
    </source>
</reference>
<comment type="caution">
    <text evidence="1">The sequence shown here is derived from an EMBL/GenBank/DDBJ whole genome shotgun (WGS) entry which is preliminary data.</text>
</comment>
<proteinExistence type="predicted"/>
<sequence>MEFGWVGCLRFVAHNLTSGEKTCCKRSANLQEFKTYPSGFMGSHVESR</sequence>
<dbReference type="EMBL" id="ACFE01000003">
    <property type="protein sequence ID" value="EEE17048.1"/>
    <property type="molecule type" value="Genomic_DNA"/>
</dbReference>
<evidence type="ECO:0000313" key="1">
    <source>
        <dbReference type="EMBL" id="EEE17048.1"/>
    </source>
</evidence>